<evidence type="ECO:0000313" key="3">
    <source>
        <dbReference type="Proteomes" id="UP001205185"/>
    </source>
</evidence>
<sequence length="363" mass="37551">MSRARRIFASAVLVASTVVVSTGVPAHASSDPDAVHAAISALVEDHAALGVYADGVAFVVVLPASGPGSDATTADFQVPGARIRLTRSALTHDQVDAALADLRRRAWHAEAADYSYGLYFDAETATVAVGTDAPPEVVAPVLRAHPGVIAYRQVDTGRDSRQNDAPPHWGGAAITDGVNACSSGFTVLNAANVRFMVTAGHCFALGKAVTSPVNAHSWGTVKFREPQPTFDLELLGGSTYTNNVYKGDTVGTQTRVKGAADPGLNFTGYCRSGMVTGERCGNKVTSLTASLCVPANSCTNGLIAYSGGTTSIKGDSGAPFYAYHPDGTGILIRGLHIGHSGTTMFAHKWSTVAGRFGATIAVS</sequence>
<keyword evidence="1" id="KW-0732">Signal</keyword>
<dbReference type="InterPro" id="IPR009003">
    <property type="entry name" value="Peptidase_S1_PA"/>
</dbReference>
<dbReference type="InterPro" id="IPR043504">
    <property type="entry name" value="Peptidase_S1_PA_chymotrypsin"/>
</dbReference>
<organism evidence="2 3">
    <name type="scientific">Actinokineospora diospyrosa</name>
    <dbReference type="NCBI Taxonomy" id="103728"/>
    <lineage>
        <taxon>Bacteria</taxon>
        <taxon>Bacillati</taxon>
        <taxon>Actinomycetota</taxon>
        <taxon>Actinomycetes</taxon>
        <taxon>Pseudonocardiales</taxon>
        <taxon>Pseudonocardiaceae</taxon>
        <taxon>Actinokineospora</taxon>
    </lineage>
</organism>
<evidence type="ECO:0000313" key="2">
    <source>
        <dbReference type="EMBL" id="MCP2271164.1"/>
    </source>
</evidence>
<accession>A0ABT1IEU0</accession>
<dbReference type="RefSeq" id="WP_253888112.1">
    <property type="nucleotide sequence ID" value="NZ_BAAAVB010000014.1"/>
</dbReference>
<comment type="caution">
    <text evidence="2">The sequence shown here is derived from an EMBL/GenBank/DDBJ whole genome shotgun (WGS) entry which is preliminary data.</text>
</comment>
<dbReference type="SUPFAM" id="SSF50494">
    <property type="entry name" value="Trypsin-like serine proteases"/>
    <property type="match status" value="1"/>
</dbReference>
<gene>
    <name evidence="2" type="ORF">LV75_003676</name>
</gene>
<dbReference type="Gene3D" id="2.40.10.10">
    <property type="entry name" value="Trypsin-like serine proteases"/>
    <property type="match status" value="2"/>
</dbReference>
<protein>
    <recommendedName>
        <fullName evidence="4">Streptogrisin C</fullName>
    </recommendedName>
</protein>
<feature type="signal peptide" evidence="1">
    <location>
        <begin position="1"/>
        <end position="28"/>
    </location>
</feature>
<evidence type="ECO:0000256" key="1">
    <source>
        <dbReference type="SAM" id="SignalP"/>
    </source>
</evidence>
<keyword evidence="3" id="KW-1185">Reference proteome</keyword>
<proteinExistence type="predicted"/>
<evidence type="ECO:0008006" key="4">
    <source>
        <dbReference type="Google" id="ProtNLM"/>
    </source>
</evidence>
<dbReference type="Proteomes" id="UP001205185">
    <property type="component" value="Unassembled WGS sequence"/>
</dbReference>
<name>A0ABT1IEU0_9PSEU</name>
<dbReference type="EMBL" id="JAMTCO010000008">
    <property type="protein sequence ID" value="MCP2271164.1"/>
    <property type="molecule type" value="Genomic_DNA"/>
</dbReference>
<feature type="chain" id="PRO_5045569125" description="Streptogrisin C" evidence="1">
    <location>
        <begin position="29"/>
        <end position="363"/>
    </location>
</feature>
<reference evidence="2 3" key="1">
    <citation type="submission" date="2022-06" db="EMBL/GenBank/DDBJ databases">
        <title>Genomic Encyclopedia of Archaeal and Bacterial Type Strains, Phase II (KMG-II): from individual species to whole genera.</title>
        <authorList>
            <person name="Goeker M."/>
        </authorList>
    </citation>
    <scope>NUCLEOTIDE SEQUENCE [LARGE SCALE GENOMIC DNA]</scope>
    <source>
        <strain evidence="2 3">DSM 44255</strain>
    </source>
</reference>